<keyword evidence="1" id="KW-0472">Membrane</keyword>
<dbReference type="Gene3D" id="2.60.120.920">
    <property type="match status" value="1"/>
</dbReference>
<comment type="caution">
    <text evidence="2">The sequence shown here is derived from an EMBL/GenBank/DDBJ whole genome shotgun (WGS) entry which is preliminary data.</text>
</comment>
<gene>
    <name evidence="2" type="primary">SSH4_6</name>
    <name evidence="2" type="ORF">HK103_000377</name>
</gene>
<evidence type="ECO:0000313" key="2">
    <source>
        <dbReference type="EMBL" id="KAJ3253719.1"/>
    </source>
</evidence>
<feature type="transmembrane region" description="Helical" evidence="1">
    <location>
        <begin position="275"/>
        <end position="299"/>
    </location>
</feature>
<evidence type="ECO:0000256" key="1">
    <source>
        <dbReference type="SAM" id="Phobius"/>
    </source>
</evidence>
<evidence type="ECO:0000313" key="3">
    <source>
        <dbReference type="Proteomes" id="UP001210925"/>
    </source>
</evidence>
<protein>
    <submittedName>
        <fullName evidence="2">Rsp5p-dependent ubiquitination, sorting of cargo proteins at the multivesicular body</fullName>
    </submittedName>
</protein>
<dbReference type="Proteomes" id="UP001210925">
    <property type="component" value="Unassembled WGS sequence"/>
</dbReference>
<dbReference type="EMBL" id="JADGKB010000102">
    <property type="protein sequence ID" value="KAJ3253719.1"/>
    <property type="molecule type" value="Genomic_DNA"/>
</dbReference>
<reference evidence="2" key="1">
    <citation type="submission" date="2020-05" db="EMBL/GenBank/DDBJ databases">
        <title>Phylogenomic resolution of chytrid fungi.</title>
        <authorList>
            <person name="Stajich J.E."/>
            <person name="Amses K."/>
            <person name="Simmons R."/>
            <person name="Seto K."/>
            <person name="Myers J."/>
            <person name="Bonds A."/>
            <person name="Quandt C.A."/>
            <person name="Barry K."/>
            <person name="Liu P."/>
            <person name="Grigoriev I."/>
            <person name="Longcore J.E."/>
            <person name="James T.Y."/>
        </authorList>
    </citation>
    <scope>NUCLEOTIDE SEQUENCE</scope>
    <source>
        <strain evidence="2">PLAUS21</strain>
    </source>
</reference>
<keyword evidence="1" id="KW-0812">Transmembrane</keyword>
<accession>A0AAD5Y3Q5</accession>
<proteinExistence type="predicted"/>
<organism evidence="2 3">
    <name type="scientific">Boothiomyces macroporosus</name>
    <dbReference type="NCBI Taxonomy" id="261099"/>
    <lineage>
        <taxon>Eukaryota</taxon>
        <taxon>Fungi</taxon>
        <taxon>Fungi incertae sedis</taxon>
        <taxon>Chytridiomycota</taxon>
        <taxon>Chytridiomycota incertae sedis</taxon>
        <taxon>Chytridiomycetes</taxon>
        <taxon>Rhizophydiales</taxon>
        <taxon>Terramycetaceae</taxon>
        <taxon>Boothiomyces</taxon>
    </lineage>
</organism>
<name>A0AAD5Y3Q5_9FUNG</name>
<keyword evidence="3" id="KW-1185">Reference proteome</keyword>
<keyword evidence="1" id="KW-1133">Transmembrane helix</keyword>
<dbReference type="InterPro" id="IPR043136">
    <property type="entry name" value="B30.2/SPRY_sf"/>
</dbReference>
<dbReference type="AlphaFoldDB" id="A0AAD5Y3Q5"/>
<sequence>MIFPLVNARGLFEFQPVTEYLQKYPDYVGDHSVFLNHSVGESILVVNNFTTVGKPQDFSNDYISRITDLVALYRSNGTYDLARIYVRCMAFFTNPQDSYSVALENSTELIFDYISFQGSLNLTMEKMDLIIQNPNIIPTDNTTVNDLLKNATITQLNVTNASGLVRGNLYSNSDNVIYAGNFDLHSVSFHADYNSINSSFKGLSNSRFNFTKNNDGMYLTILNSTIKYDSFASNSSIKLYPISGSVDFGGLSSYLLKCTNGIVTGDANDGNSFSFTLPIVLAVSLGMALLVTIISLGVVRRHYKRRVVPISAIPMISYENLDMNSRISRFLEMYPPNTSEAKTLAKEILYSDEITMLQPIVFPEFPFAIYPPPRIDIEGTMVQNITIKTNQPVSIQCSQPFQPQLQLLNNPPPSFEPTSNPNVYIEVIVSEGDACIGFATLPYPSFVLPGYETQSIAYHTRDGKVYLNSRFGMSYGTAKKIGIGYRVTETTYNDHVLYQVIFFFCLDGLRVGDEVVVEGVDPADLYFICGSDSDCSFKVNFGDLTRHK</sequence>